<accession>A0A1M6UA26</accession>
<dbReference type="EMBL" id="FRAM01000004">
    <property type="protein sequence ID" value="SHK66102.1"/>
    <property type="molecule type" value="Genomic_DNA"/>
</dbReference>
<dbReference type="Gene3D" id="2.40.160.100">
    <property type="match status" value="1"/>
</dbReference>
<dbReference type="RefSeq" id="WP_084081364.1">
    <property type="nucleotide sequence ID" value="NZ_FRAM01000004.1"/>
</dbReference>
<name>A0A1M6UA26_9FLAO</name>
<evidence type="ECO:0000259" key="1">
    <source>
        <dbReference type="Pfam" id="PF13372"/>
    </source>
</evidence>
<feature type="domain" description="Alginate export" evidence="1">
    <location>
        <begin position="25"/>
        <end position="398"/>
    </location>
</feature>
<dbReference type="Pfam" id="PF13372">
    <property type="entry name" value="Alginate_exp"/>
    <property type="match status" value="1"/>
</dbReference>
<dbReference type="InterPro" id="IPR053728">
    <property type="entry name" value="Alginate_Permeability_Chnl"/>
</dbReference>
<dbReference type="OrthoDB" id="1070463at2"/>
<evidence type="ECO:0000313" key="3">
    <source>
        <dbReference type="Proteomes" id="UP000184498"/>
    </source>
</evidence>
<keyword evidence="3" id="KW-1185">Reference proteome</keyword>
<reference evidence="3" key="1">
    <citation type="submission" date="2016-11" db="EMBL/GenBank/DDBJ databases">
        <authorList>
            <person name="Varghese N."/>
            <person name="Submissions S."/>
        </authorList>
    </citation>
    <scope>NUCLEOTIDE SEQUENCE [LARGE SCALE GENOMIC DNA]</scope>
    <source>
        <strain evidence="3">DSM 18016</strain>
    </source>
</reference>
<dbReference type="AlphaFoldDB" id="A0A1M6UA26"/>
<evidence type="ECO:0000313" key="2">
    <source>
        <dbReference type="EMBL" id="SHK66102.1"/>
    </source>
</evidence>
<dbReference type="STRING" id="216903.SAMN05444371_3238"/>
<sequence length="427" mass="48712">MIKKIIIIFLLILISGNISAQVDSLKMNLDLRTRAELDNGVRTPIIKGKSAETTIVSRARFGMDYYYKNLEIYFSAQDVRTWGETNTTASKNQNFILNEAWVKYEVSEKFALKTGRQILSYDNERLIGALDWTMQGRSFDALKGIYKLTSKSTLEAAVTYNNDDNDLNDLPEKEIYNISESGEVTKSLQIIHYDYSGNKFQLTAIAMNQVLQNPSGTHYDMLTVGINSKKYLENFGFFGSIYYQTGKNTLAQSKNAYQLSANIDFLFHPKFNTVLGTEWLSGRSYNTASDKNKSFSPMYGTNHMYNGFMDFFYVGNSHFNSFGLNDYYLKSNLKFSPKSILQVNLHIFSSNGKMGYYKSGERISSYLGTELDLVCTYKIGKIITANIGHSFMFSGKSMEYLKNVTEPKNLQTWSWIAIKIAPNFRIK</sequence>
<dbReference type="InterPro" id="IPR025388">
    <property type="entry name" value="Alginate_export_dom"/>
</dbReference>
<organism evidence="2 3">
    <name type="scientific">Epilithonimonas mollis</name>
    <dbReference type="NCBI Taxonomy" id="216903"/>
    <lineage>
        <taxon>Bacteria</taxon>
        <taxon>Pseudomonadati</taxon>
        <taxon>Bacteroidota</taxon>
        <taxon>Flavobacteriia</taxon>
        <taxon>Flavobacteriales</taxon>
        <taxon>Weeksellaceae</taxon>
        <taxon>Chryseobacterium group</taxon>
        <taxon>Epilithonimonas</taxon>
    </lineage>
</organism>
<gene>
    <name evidence="2" type="ORF">SAMN05444371_3238</name>
</gene>
<proteinExistence type="predicted"/>
<dbReference type="Proteomes" id="UP000184498">
    <property type="component" value="Unassembled WGS sequence"/>
</dbReference>
<protein>
    <submittedName>
        <fullName evidence="2">Alginate export</fullName>
    </submittedName>
</protein>